<evidence type="ECO:0000256" key="1">
    <source>
        <dbReference type="SAM" id="MobiDB-lite"/>
    </source>
</evidence>
<feature type="compositionally biased region" description="Basic residues" evidence="1">
    <location>
        <begin position="40"/>
        <end position="59"/>
    </location>
</feature>
<gene>
    <name evidence="2" type="ORF">PG999_002863</name>
</gene>
<protein>
    <submittedName>
        <fullName evidence="2">Uncharacterized protein</fullName>
    </submittedName>
</protein>
<feature type="region of interest" description="Disordered" evidence="1">
    <location>
        <begin position="187"/>
        <end position="278"/>
    </location>
</feature>
<organism evidence="2 3">
    <name type="scientific">Apiospora kogelbergensis</name>
    <dbReference type="NCBI Taxonomy" id="1337665"/>
    <lineage>
        <taxon>Eukaryota</taxon>
        <taxon>Fungi</taxon>
        <taxon>Dikarya</taxon>
        <taxon>Ascomycota</taxon>
        <taxon>Pezizomycotina</taxon>
        <taxon>Sordariomycetes</taxon>
        <taxon>Xylariomycetidae</taxon>
        <taxon>Amphisphaeriales</taxon>
        <taxon>Apiosporaceae</taxon>
        <taxon>Apiospora</taxon>
    </lineage>
</organism>
<comment type="caution">
    <text evidence="2">The sequence shown here is derived from an EMBL/GenBank/DDBJ whole genome shotgun (WGS) entry which is preliminary data.</text>
</comment>
<sequence length="402" mass="43929">MSGQRGGSYRMGVPSRDHFGEGPIPLAGQIVAAAAAANQHHNRPPHRSHNQRMLNRHRRFDPNSVYPLPLPQERPHVSRNQRRRGFDPNSAYPPPLPRERPHGRAPTHPSAQHTPAPQEGGSILRYPTPGGDFVPSSSPSATPSGDPSTDHDERPNPAAPPQDVPEYKPDEAALVRYQNWLVKELEKGDVKAGKGQTSAPVATDQATATTDQATASTDQGTAVPDKPSPSAKVTTPPGFPSRPKDSEQQKKPDLESEPELEHESEEEEDEPEPKEPEVRPTALASFYPLQISSGVNIWAIDPVIDRRLTDWPSHAELQDAGMDRATRGRERMIPIPRYRHLDARAVFDATSLEDTFGPGPIVAAAAAVAPSATAYVPRLFRQYAIDLVGQNRYPIPCDHEGA</sequence>
<dbReference type="EMBL" id="JAQQWP010000002">
    <property type="protein sequence ID" value="KAK8130483.1"/>
    <property type="molecule type" value="Genomic_DNA"/>
</dbReference>
<feature type="compositionally biased region" description="Acidic residues" evidence="1">
    <location>
        <begin position="255"/>
        <end position="272"/>
    </location>
</feature>
<feature type="compositionally biased region" description="Low complexity" evidence="1">
    <location>
        <begin position="202"/>
        <end position="222"/>
    </location>
</feature>
<accession>A0AAW0R9Q3</accession>
<feature type="region of interest" description="Disordered" evidence="1">
    <location>
        <begin position="1"/>
        <end position="172"/>
    </location>
</feature>
<reference evidence="2 3" key="1">
    <citation type="submission" date="2023-01" db="EMBL/GenBank/DDBJ databases">
        <title>Analysis of 21 Apiospora genomes using comparative genomics revels a genus with tremendous synthesis potential of carbohydrate active enzymes and secondary metabolites.</title>
        <authorList>
            <person name="Sorensen T."/>
        </authorList>
    </citation>
    <scope>NUCLEOTIDE SEQUENCE [LARGE SCALE GENOMIC DNA]</scope>
    <source>
        <strain evidence="2 3">CBS 117206</strain>
    </source>
</reference>
<proteinExistence type="predicted"/>
<name>A0AAW0R9Q3_9PEZI</name>
<feature type="compositionally biased region" description="Polar residues" evidence="1">
    <location>
        <begin position="135"/>
        <end position="147"/>
    </location>
</feature>
<keyword evidence="3" id="KW-1185">Reference proteome</keyword>
<dbReference type="Proteomes" id="UP001392437">
    <property type="component" value="Unassembled WGS sequence"/>
</dbReference>
<evidence type="ECO:0000313" key="3">
    <source>
        <dbReference type="Proteomes" id="UP001392437"/>
    </source>
</evidence>
<dbReference type="AlphaFoldDB" id="A0AAW0R9Q3"/>
<feature type="compositionally biased region" description="Basic and acidic residues" evidence="1">
    <location>
        <begin position="242"/>
        <end position="254"/>
    </location>
</feature>
<evidence type="ECO:0000313" key="2">
    <source>
        <dbReference type="EMBL" id="KAK8130483.1"/>
    </source>
</evidence>